<gene>
    <name evidence="2" type="ORF">LPB137_04760</name>
</gene>
<dbReference type="GO" id="GO:0046872">
    <property type="term" value="F:metal ion binding"/>
    <property type="evidence" value="ECO:0007669"/>
    <property type="project" value="UniProtKB-KW"/>
</dbReference>
<dbReference type="Proteomes" id="UP000186074">
    <property type="component" value="Chromosome"/>
</dbReference>
<keyword evidence="3" id="KW-1185">Reference proteome</keyword>
<dbReference type="STRING" id="1850254.LPB137_04760"/>
<dbReference type="InterPro" id="IPR036705">
    <property type="entry name" value="Ribosyl_crysJ1_sf"/>
</dbReference>
<dbReference type="Pfam" id="PF03747">
    <property type="entry name" value="ADP_ribosyl_GH"/>
    <property type="match status" value="1"/>
</dbReference>
<dbReference type="KEGG" id="alp:LPB137_04760"/>
<accession>A0A1P8KKX9</accession>
<evidence type="ECO:0000256" key="1">
    <source>
        <dbReference type="PIRSR" id="PIRSR605502-1"/>
    </source>
</evidence>
<dbReference type="AlphaFoldDB" id="A0A1P8KKX9"/>
<dbReference type="InterPro" id="IPR005502">
    <property type="entry name" value="Ribosyl_crysJ1"/>
</dbReference>
<dbReference type="OrthoDB" id="5297797at2"/>
<proteinExistence type="predicted"/>
<protein>
    <recommendedName>
        <fullName evidence="4">ADP-ribosylglycohydrolase</fullName>
    </recommendedName>
</protein>
<dbReference type="RefSeq" id="WP_076085083.1">
    <property type="nucleotide sequence ID" value="NZ_CP019070.1"/>
</dbReference>
<evidence type="ECO:0000313" key="2">
    <source>
        <dbReference type="EMBL" id="APW65201.1"/>
    </source>
</evidence>
<name>A0A1P8KKX9_9BACT</name>
<dbReference type="EMBL" id="CP019070">
    <property type="protein sequence ID" value="APW65201.1"/>
    <property type="molecule type" value="Genomic_DNA"/>
</dbReference>
<keyword evidence="1" id="KW-0479">Metal-binding</keyword>
<feature type="binding site" evidence="1">
    <location>
        <position position="253"/>
    </location>
    <ligand>
        <name>Mg(2+)</name>
        <dbReference type="ChEBI" id="CHEBI:18420"/>
        <label>1</label>
    </ligand>
</feature>
<reference evidence="2 3" key="1">
    <citation type="submission" date="2017-01" db="EMBL/GenBank/DDBJ databases">
        <title>Genome sequencing of Arcobacter sp. LPB0137.</title>
        <authorList>
            <person name="Lee G.-W."/>
            <person name="Yi H."/>
        </authorList>
    </citation>
    <scope>NUCLEOTIDE SEQUENCE [LARGE SCALE GENOMIC DNA]</scope>
    <source>
        <strain evidence="2 3">LPB0137</strain>
    </source>
</reference>
<organism evidence="2 3">
    <name type="scientific">Poseidonibacter parvus</name>
    <dbReference type="NCBI Taxonomy" id="1850254"/>
    <lineage>
        <taxon>Bacteria</taxon>
        <taxon>Pseudomonadati</taxon>
        <taxon>Campylobacterota</taxon>
        <taxon>Epsilonproteobacteria</taxon>
        <taxon>Campylobacterales</taxon>
        <taxon>Arcobacteraceae</taxon>
        <taxon>Poseidonibacter</taxon>
    </lineage>
</organism>
<comment type="cofactor">
    <cofactor evidence="1">
        <name>Mg(2+)</name>
        <dbReference type="ChEBI" id="CHEBI:18420"/>
    </cofactor>
    <text evidence="1">Binds 2 magnesium ions per subunit.</text>
</comment>
<keyword evidence="1" id="KW-0460">Magnesium</keyword>
<evidence type="ECO:0000313" key="3">
    <source>
        <dbReference type="Proteomes" id="UP000186074"/>
    </source>
</evidence>
<sequence length="285" mass="32229">MFDRKKIEELILTSLVADAYSLGAHWVYDEKQLKENNLNWEELNNPLSVWHKDKKAGEFTHYGDQTYWLYEFLKDKDTFDENEYLKYWESKIASYNGYIDGSSRETLENIKNDVVPSGSSSTDLSIVGRITPLLLVSKTKEEFISNVEKLVKLTHNSQKSINASKFFAKVLLESLESKEIETILLELKEQSDSHIQGLISRGIASKAEDTFDTIRTFGPACDVDEGFSGIIHLLSKYSNLKDMLICNAKAGGDSSARGMIASVILMANKSIKQIPQNWLAIKVVI</sequence>
<feature type="binding site" evidence="1">
    <location>
        <position position="60"/>
    </location>
    <ligand>
        <name>Mg(2+)</name>
        <dbReference type="ChEBI" id="CHEBI:18420"/>
        <label>1</label>
    </ligand>
</feature>
<evidence type="ECO:0008006" key="4">
    <source>
        <dbReference type="Google" id="ProtNLM"/>
    </source>
</evidence>
<dbReference type="Gene3D" id="1.10.4080.10">
    <property type="entry name" value="ADP-ribosylation/Crystallin J1"/>
    <property type="match status" value="1"/>
</dbReference>
<dbReference type="SUPFAM" id="SSF101478">
    <property type="entry name" value="ADP-ribosylglycohydrolase"/>
    <property type="match status" value="1"/>
</dbReference>